<evidence type="ECO:0000256" key="1">
    <source>
        <dbReference type="SAM" id="Phobius"/>
    </source>
</evidence>
<keyword evidence="3" id="KW-1185">Reference proteome</keyword>
<keyword evidence="1" id="KW-1133">Transmembrane helix</keyword>
<protein>
    <submittedName>
        <fullName evidence="2">Uncharacterized protein</fullName>
    </submittedName>
</protein>
<keyword evidence="1" id="KW-0472">Membrane</keyword>
<accession>A0ABV0S0Q6</accession>
<reference evidence="2 3" key="1">
    <citation type="submission" date="2021-06" db="EMBL/GenBank/DDBJ databases">
        <authorList>
            <person name="Palmer J.M."/>
        </authorList>
    </citation>
    <scope>NUCLEOTIDE SEQUENCE [LARGE SCALE GENOMIC DNA]</scope>
    <source>
        <strain evidence="2 3">XC_2019</strain>
        <tissue evidence="2">Muscle</tissue>
    </source>
</reference>
<proteinExistence type="predicted"/>
<evidence type="ECO:0000313" key="2">
    <source>
        <dbReference type="EMBL" id="MEQ2214044.1"/>
    </source>
</evidence>
<name>A0ABV0S0Q6_9TELE</name>
<dbReference type="Proteomes" id="UP001434883">
    <property type="component" value="Unassembled WGS sequence"/>
</dbReference>
<keyword evidence="1" id="KW-0812">Transmembrane</keyword>
<comment type="caution">
    <text evidence="2">The sequence shown here is derived from an EMBL/GenBank/DDBJ whole genome shotgun (WGS) entry which is preliminary data.</text>
</comment>
<gene>
    <name evidence="2" type="ORF">XENOCAPTIV_027120</name>
</gene>
<organism evidence="2 3">
    <name type="scientific">Xenoophorus captivus</name>
    <dbReference type="NCBI Taxonomy" id="1517983"/>
    <lineage>
        <taxon>Eukaryota</taxon>
        <taxon>Metazoa</taxon>
        <taxon>Chordata</taxon>
        <taxon>Craniata</taxon>
        <taxon>Vertebrata</taxon>
        <taxon>Euteleostomi</taxon>
        <taxon>Actinopterygii</taxon>
        <taxon>Neopterygii</taxon>
        <taxon>Teleostei</taxon>
        <taxon>Neoteleostei</taxon>
        <taxon>Acanthomorphata</taxon>
        <taxon>Ovalentaria</taxon>
        <taxon>Atherinomorphae</taxon>
        <taxon>Cyprinodontiformes</taxon>
        <taxon>Goodeidae</taxon>
        <taxon>Xenoophorus</taxon>
    </lineage>
</organism>
<dbReference type="EMBL" id="JAHRIN010065757">
    <property type="protein sequence ID" value="MEQ2214044.1"/>
    <property type="molecule type" value="Genomic_DNA"/>
</dbReference>
<sequence length="89" mass="10030">WSWWYIIGPAAIIITVLVIIGWKKTKGINTKQKEEREMDSEDVVSYASISHTKKTKKKNRVPHTVTFSTLNTSAQASIDLNSLHCNLGT</sequence>
<feature type="transmembrane region" description="Helical" evidence="1">
    <location>
        <begin position="6"/>
        <end position="22"/>
    </location>
</feature>
<feature type="non-terminal residue" evidence="2">
    <location>
        <position position="1"/>
    </location>
</feature>
<evidence type="ECO:0000313" key="3">
    <source>
        <dbReference type="Proteomes" id="UP001434883"/>
    </source>
</evidence>